<dbReference type="Pfam" id="PF14094">
    <property type="entry name" value="DUF4272"/>
    <property type="match status" value="1"/>
</dbReference>
<gene>
    <name evidence="2" type="ORF">Enr8_49310</name>
</gene>
<protein>
    <recommendedName>
        <fullName evidence="4">DUF4272 domain-containing protein</fullName>
    </recommendedName>
</protein>
<name>A0A5C5UVJ7_9BACT</name>
<dbReference type="Proteomes" id="UP000318878">
    <property type="component" value="Unassembled WGS sequence"/>
</dbReference>
<dbReference type="AlphaFoldDB" id="A0A5C5UVJ7"/>
<sequence length="418" mass="47217">MAFEPINIFSHKIDPRGVLEALRRSGLPIDVTGPEDDWTDIVVEVKKGSFFSKRRVLTFAHDSDYYNDAGWDGQVNGMQGYFSRFAEVPRMNEIMRMIGSFRFVLAVPQEDLDIWSDDQRIPLLHSVCQEIDGVIFTPYGLIDAHGRTLIGEGGLFDADAVLPSIPATEPTSLNPADDGDDEEYEDADPPTAQRVARRALALTAVAARATLEMDAPQLDEPEELRARLLEWVAALEIDDEFEPDEWKVLQRPVGNLEPQDHLNAMWRVEGLTVLAWALGRFDLPPDDELVVPMELYQSLGFLDADLGRAVLAAPELRSAEELEEMQIHLMMLNWRVRDFRLRPEPMDFVAFSKDCWFGQFDVSRFRLIDNDLAIGDAAIADAESERFSIVQSLALERHLAINWLMGSSEKYSETDTST</sequence>
<feature type="region of interest" description="Disordered" evidence="1">
    <location>
        <begin position="166"/>
        <end position="187"/>
    </location>
</feature>
<dbReference type="RefSeq" id="WP_186767859.1">
    <property type="nucleotide sequence ID" value="NZ_SJPF01000008.1"/>
</dbReference>
<dbReference type="EMBL" id="SJPF01000008">
    <property type="protein sequence ID" value="TWT29415.1"/>
    <property type="molecule type" value="Genomic_DNA"/>
</dbReference>
<accession>A0A5C5UVJ7</accession>
<dbReference type="InterPro" id="IPR025368">
    <property type="entry name" value="DUF4272"/>
</dbReference>
<organism evidence="2 3">
    <name type="scientific">Blastopirellula retiformator</name>
    <dbReference type="NCBI Taxonomy" id="2527970"/>
    <lineage>
        <taxon>Bacteria</taxon>
        <taxon>Pseudomonadati</taxon>
        <taxon>Planctomycetota</taxon>
        <taxon>Planctomycetia</taxon>
        <taxon>Pirellulales</taxon>
        <taxon>Pirellulaceae</taxon>
        <taxon>Blastopirellula</taxon>
    </lineage>
</organism>
<evidence type="ECO:0000256" key="1">
    <source>
        <dbReference type="SAM" id="MobiDB-lite"/>
    </source>
</evidence>
<comment type="caution">
    <text evidence="2">The sequence shown here is derived from an EMBL/GenBank/DDBJ whole genome shotgun (WGS) entry which is preliminary data.</text>
</comment>
<reference evidence="2 3" key="1">
    <citation type="submission" date="2019-02" db="EMBL/GenBank/DDBJ databases">
        <title>Deep-cultivation of Planctomycetes and their phenomic and genomic characterization uncovers novel biology.</title>
        <authorList>
            <person name="Wiegand S."/>
            <person name="Jogler M."/>
            <person name="Boedeker C."/>
            <person name="Pinto D."/>
            <person name="Vollmers J."/>
            <person name="Rivas-Marin E."/>
            <person name="Kohn T."/>
            <person name="Peeters S.H."/>
            <person name="Heuer A."/>
            <person name="Rast P."/>
            <person name="Oberbeckmann S."/>
            <person name="Bunk B."/>
            <person name="Jeske O."/>
            <person name="Meyerdierks A."/>
            <person name="Storesund J.E."/>
            <person name="Kallscheuer N."/>
            <person name="Luecker S."/>
            <person name="Lage O.M."/>
            <person name="Pohl T."/>
            <person name="Merkel B.J."/>
            <person name="Hornburger P."/>
            <person name="Mueller R.-W."/>
            <person name="Bruemmer F."/>
            <person name="Labrenz M."/>
            <person name="Spormann A.M."/>
            <person name="Op Den Camp H."/>
            <person name="Overmann J."/>
            <person name="Amann R."/>
            <person name="Jetten M.S.M."/>
            <person name="Mascher T."/>
            <person name="Medema M.H."/>
            <person name="Devos D.P."/>
            <person name="Kaster A.-K."/>
            <person name="Ovreas L."/>
            <person name="Rohde M."/>
            <person name="Galperin M.Y."/>
            <person name="Jogler C."/>
        </authorList>
    </citation>
    <scope>NUCLEOTIDE SEQUENCE [LARGE SCALE GENOMIC DNA]</scope>
    <source>
        <strain evidence="2 3">Enr8</strain>
    </source>
</reference>
<proteinExistence type="predicted"/>
<evidence type="ECO:0000313" key="3">
    <source>
        <dbReference type="Proteomes" id="UP000318878"/>
    </source>
</evidence>
<evidence type="ECO:0000313" key="2">
    <source>
        <dbReference type="EMBL" id="TWT29415.1"/>
    </source>
</evidence>
<evidence type="ECO:0008006" key="4">
    <source>
        <dbReference type="Google" id="ProtNLM"/>
    </source>
</evidence>
<feature type="compositionally biased region" description="Acidic residues" evidence="1">
    <location>
        <begin position="177"/>
        <end position="187"/>
    </location>
</feature>
<keyword evidence="3" id="KW-1185">Reference proteome</keyword>